<dbReference type="SUPFAM" id="SSF88946">
    <property type="entry name" value="Sigma2 domain of RNA polymerase sigma factors"/>
    <property type="match status" value="1"/>
</dbReference>
<dbReference type="SUPFAM" id="SSF51445">
    <property type="entry name" value="(Trans)glycosidases"/>
    <property type="match status" value="1"/>
</dbReference>
<dbReference type="InterPro" id="IPR014284">
    <property type="entry name" value="RNA_pol_sigma-70_dom"/>
</dbReference>
<keyword evidence="1" id="KW-0731">Sigma factor</keyword>
<evidence type="ECO:0000256" key="1">
    <source>
        <dbReference type="RuleBase" id="RU000716"/>
    </source>
</evidence>
<name>A0A561VRV1_ACTTI</name>
<keyword evidence="1" id="KW-0804">Transcription</keyword>
<evidence type="ECO:0000259" key="4">
    <source>
        <dbReference type="Pfam" id="PF11790"/>
    </source>
</evidence>
<dbReference type="NCBIfam" id="TIGR02937">
    <property type="entry name" value="sigma70-ECF"/>
    <property type="match status" value="1"/>
</dbReference>
<sequence>MANQPDTATVVAARAGDPAAVDRLVAGYLPLVYTIVGRALEGHADVDDVVQETMIRVLRNLGELREPEAFRSWLVAITVRQVRDRFRTRQVAPDALLDEDLRDPGADFTDLAITRLELSGQRRETAEATRWLDEENRELLSLWWLEASGELTRDEIVAGTGLSRQHAAVRIQRMKGQLETARVVVRALHRHPLCPELEVLIAGWDRRPNALWRKRIARHTRDCRYCAPAWQDLVAAERLLAGLALIVPPSSVTAGLGAGLSGTTAGGKAVLGKLAAKAGASMAQKVLVSAVAVSVVGGGGAVYALTSQSDPAPRPAPQAVVAPSPVTVTTAPTAASPSASPTSKSPAPRRTTSAPPKPAVPARAASAKKGVGVWKFAGSKAALKDVGAGWYYDWAERNDEIPGPAGVEFVPMIWGRANVTSAALERADAEGDVLLGFNEPDMSGQANMSVEEALAAWPRLEATGMRLVSPAVAYGGDTAGGWLDRFMSGARAKGLRVDAIALHWYGSDFSAAAADQFLGYVDAVHKRYGKPIWVTEFGLMNFSGSPKYPSDQQKVTFIKAATAGLEKRSFVERYAWFGLPAVGDSVDFGLYRDGDTPTKAGEAYRAAG</sequence>
<dbReference type="InterPro" id="IPR024655">
    <property type="entry name" value="Asl1_glyco_hydro_catalytic"/>
</dbReference>
<feature type="domain" description="RNA polymerase sigma-70 region 2" evidence="3">
    <location>
        <begin position="24"/>
        <end position="90"/>
    </location>
</feature>
<dbReference type="PROSITE" id="PS01063">
    <property type="entry name" value="SIGMA70_ECF"/>
    <property type="match status" value="1"/>
</dbReference>
<dbReference type="Pfam" id="PF11790">
    <property type="entry name" value="Glyco_hydro_cc"/>
    <property type="match status" value="1"/>
</dbReference>
<evidence type="ECO:0000256" key="2">
    <source>
        <dbReference type="SAM" id="MobiDB-lite"/>
    </source>
</evidence>
<organism evidence="5 6">
    <name type="scientific">Actinoplanes teichomyceticus</name>
    <dbReference type="NCBI Taxonomy" id="1867"/>
    <lineage>
        <taxon>Bacteria</taxon>
        <taxon>Bacillati</taxon>
        <taxon>Actinomycetota</taxon>
        <taxon>Actinomycetes</taxon>
        <taxon>Micromonosporales</taxon>
        <taxon>Micromonosporaceae</taxon>
        <taxon>Actinoplanes</taxon>
    </lineage>
</organism>
<dbReference type="GO" id="GO:0016987">
    <property type="term" value="F:sigma factor activity"/>
    <property type="evidence" value="ECO:0007669"/>
    <property type="project" value="UniProtKB-KW"/>
</dbReference>
<evidence type="ECO:0000259" key="3">
    <source>
        <dbReference type="Pfam" id="PF04542"/>
    </source>
</evidence>
<dbReference type="InterPro" id="IPR053183">
    <property type="entry name" value="ASL1"/>
</dbReference>
<dbReference type="GO" id="GO:0071966">
    <property type="term" value="P:fungal-type cell wall polysaccharide metabolic process"/>
    <property type="evidence" value="ECO:0007669"/>
    <property type="project" value="TreeGrafter"/>
</dbReference>
<reference evidence="5 6" key="1">
    <citation type="submission" date="2019-06" db="EMBL/GenBank/DDBJ databases">
        <title>Sequencing the genomes of 1000 actinobacteria strains.</title>
        <authorList>
            <person name="Klenk H.-P."/>
        </authorList>
    </citation>
    <scope>NUCLEOTIDE SEQUENCE [LARGE SCALE GENOMIC DNA]</scope>
    <source>
        <strain evidence="5 6">DSM 43866</strain>
    </source>
</reference>
<dbReference type="GO" id="GO:0003677">
    <property type="term" value="F:DNA binding"/>
    <property type="evidence" value="ECO:0007669"/>
    <property type="project" value="UniProtKB-KW"/>
</dbReference>
<keyword evidence="1" id="KW-0805">Transcription regulation</keyword>
<dbReference type="InterPro" id="IPR007627">
    <property type="entry name" value="RNA_pol_sigma70_r2"/>
</dbReference>
<comment type="caution">
    <text evidence="5">The sequence shown here is derived from an EMBL/GenBank/DDBJ whole genome shotgun (WGS) entry which is preliminary data.</text>
</comment>
<keyword evidence="1" id="KW-0238">DNA-binding</keyword>
<dbReference type="GO" id="GO:0006352">
    <property type="term" value="P:DNA-templated transcription initiation"/>
    <property type="evidence" value="ECO:0007669"/>
    <property type="project" value="InterPro"/>
</dbReference>
<dbReference type="RefSeq" id="WP_122980315.1">
    <property type="nucleotide sequence ID" value="NZ_BOMX01000082.1"/>
</dbReference>
<proteinExistence type="inferred from homology"/>
<dbReference type="AlphaFoldDB" id="A0A561VRV1"/>
<dbReference type="EMBL" id="VIWY01000004">
    <property type="protein sequence ID" value="TWG14333.1"/>
    <property type="molecule type" value="Genomic_DNA"/>
</dbReference>
<dbReference type="Gene3D" id="1.10.1740.10">
    <property type="match status" value="1"/>
</dbReference>
<dbReference type="PANTHER" id="PTHR34154">
    <property type="entry name" value="ALKALI-SENSITIVE LINKAGE PROTEIN 1"/>
    <property type="match status" value="1"/>
</dbReference>
<feature type="domain" description="Asl1-like glycosyl hydrolase catalytic" evidence="4">
    <location>
        <begin position="385"/>
        <end position="604"/>
    </location>
</feature>
<dbReference type="InterPro" id="IPR017853">
    <property type="entry name" value="GH"/>
</dbReference>
<evidence type="ECO:0000313" key="5">
    <source>
        <dbReference type="EMBL" id="TWG14333.1"/>
    </source>
</evidence>
<dbReference type="InterPro" id="IPR000838">
    <property type="entry name" value="RNA_pol_sigma70_ECF_CS"/>
</dbReference>
<dbReference type="Pfam" id="PF04542">
    <property type="entry name" value="Sigma70_r2"/>
    <property type="match status" value="1"/>
</dbReference>
<accession>A0A561VRV1</accession>
<dbReference type="Gene3D" id="3.20.20.80">
    <property type="entry name" value="Glycosidases"/>
    <property type="match status" value="1"/>
</dbReference>
<evidence type="ECO:0000313" key="6">
    <source>
        <dbReference type="Proteomes" id="UP000320239"/>
    </source>
</evidence>
<dbReference type="OrthoDB" id="8611574at2"/>
<dbReference type="Proteomes" id="UP000320239">
    <property type="component" value="Unassembled WGS sequence"/>
</dbReference>
<protein>
    <recommendedName>
        <fullName evidence="1">RNA polymerase sigma factor</fullName>
    </recommendedName>
</protein>
<dbReference type="PANTHER" id="PTHR34154:SF3">
    <property type="entry name" value="ALKALI-SENSITIVE LINKAGE PROTEIN 1"/>
    <property type="match status" value="1"/>
</dbReference>
<feature type="region of interest" description="Disordered" evidence="2">
    <location>
        <begin position="327"/>
        <end position="364"/>
    </location>
</feature>
<keyword evidence="6" id="KW-1185">Reference proteome</keyword>
<comment type="similarity">
    <text evidence="1">Belongs to the sigma-70 factor family. ECF subfamily.</text>
</comment>
<dbReference type="InterPro" id="IPR013325">
    <property type="entry name" value="RNA_pol_sigma_r2"/>
</dbReference>
<gene>
    <name evidence="5" type="ORF">FHX34_104633</name>
</gene>